<evidence type="ECO:0000313" key="1">
    <source>
        <dbReference type="EMBL" id="MET4757370.1"/>
    </source>
</evidence>
<organism evidence="1 2">
    <name type="scientific">Endozoicomonas lisbonensis</name>
    <dbReference type="NCBI Taxonomy" id="3120522"/>
    <lineage>
        <taxon>Bacteria</taxon>
        <taxon>Pseudomonadati</taxon>
        <taxon>Pseudomonadota</taxon>
        <taxon>Gammaproteobacteria</taxon>
        <taxon>Oceanospirillales</taxon>
        <taxon>Endozoicomonadaceae</taxon>
        <taxon>Endozoicomonas</taxon>
    </lineage>
</organism>
<name>A0ABV2SHX7_9GAMM</name>
<protein>
    <submittedName>
        <fullName evidence="1">Uncharacterized protein</fullName>
    </submittedName>
</protein>
<keyword evidence="2" id="KW-1185">Reference proteome</keyword>
<dbReference type="Proteomes" id="UP001549366">
    <property type="component" value="Unassembled WGS sequence"/>
</dbReference>
<evidence type="ECO:0000313" key="2">
    <source>
        <dbReference type="Proteomes" id="UP001549366"/>
    </source>
</evidence>
<reference evidence="1 2" key="1">
    <citation type="submission" date="2024-06" db="EMBL/GenBank/DDBJ databases">
        <title>Genomic Encyclopedia of Type Strains, Phase V (KMG-V): Genome sequencing to study the core and pangenomes of soil and plant-associated prokaryotes.</title>
        <authorList>
            <person name="Whitman W."/>
        </authorList>
    </citation>
    <scope>NUCLEOTIDE SEQUENCE [LARGE SCALE GENOMIC DNA]</scope>
    <source>
        <strain evidence="1 2">NE40</strain>
    </source>
</reference>
<comment type="caution">
    <text evidence="1">The sequence shown here is derived from an EMBL/GenBank/DDBJ whole genome shotgun (WGS) entry which is preliminary data.</text>
</comment>
<sequence length="243" mass="27172">MSLQKIDLKRRSLLFKVCNHNRGKVELMGIYMADLEKGDLIFQHVANANLESTFVCHAAVVAQQVVRLKPLIFDIANPAGFCKRPLSSSPAPFWSAYRVSDLLLAAKAALIGNYWISNCPRVVYSTKKNRLTSHGAFSILSMATAFAGRSYFGTHSMAYANYLCTQCLTTLPREIHPDNTSLFSGEVCTYLPIALYQAASGAEVVKYMALDARKSISRDLVKYLNKNPEWRFLGTLDMTRPEM</sequence>
<accession>A0ABV2SHX7</accession>
<proteinExistence type="predicted"/>
<dbReference type="EMBL" id="JBEWTB010000002">
    <property type="protein sequence ID" value="MET4757370.1"/>
    <property type="molecule type" value="Genomic_DNA"/>
</dbReference>
<gene>
    <name evidence="1" type="ORF">V5J35_002562</name>
</gene>